<dbReference type="Proteomes" id="UP000249577">
    <property type="component" value="Unassembled WGS sequence"/>
</dbReference>
<evidence type="ECO:0000313" key="3">
    <source>
        <dbReference type="Proteomes" id="UP000249577"/>
    </source>
</evidence>
<dbReference type="PANTHER" id="PTHR48098">
    <property type="entry name" value="ENTEROCHELIN ESTERASE-RELATED"/>
    <property type="match status" value="1"/>
</dbReference>
<proteinExistence type="predicted"/>
<dbReference type="AlphaFoldDB" id="A0A2W5KLZ6"/>
<gene>
    <name evidence="2" type="ORF">DI565_04425</name>
</gene>
<sequence>MERDRLRLKSFLAGLAAVALSALPAAAQGFGTIERNETIFSPALGRDVAFNVYRPPAAPPAGARWPVVYLLEGRPSTSDWLDQGYVYEVVDRAVAEGDIPPSLIVTLSAPYSWYVDNPDPGGAGAVMTALTHDVVAAIDERYPTAACREGRAIGGLSMGGYGAALYGFERPDLYVAAMSFSGAIAPPIGRAETERLDRADAFYDGAFGTPMDRRRFNENTLFAKLEPLRGLGARKPALYLAAGDRDRGGLLQSTTRLHVEALRAGLDSTLRIGPGQHDWPTWRAQLSDALGWLGPRLDPTCGRAVAGAAPSR</sequence>
<name>A0A2W5KLZ6_ANCNO</name>
<protein>
    <recommendedName>
        <fullName evidence="4">Esterase</fullName>
    </recommendedName>
</protein>
<dbReference type="EMBL" id="QFPN01000002">
    <property type="protein sequence ID" value="PZQ17972.1"/>
    <property type="molecule type" value="Genomic_DNA"/>
</dbReference>
<evidence type="ECO:0000256" key="1">
    <source>
        <dbReference type="SAM" id="SignalP"/>
    </source>
</evidence>
<dbReference type="InterPro" id="IPR050583">
    <property type="entry name" value="Mycobacterial_A85_antigen"/>
</dbReference>
<accession>A0A2W5KLZ6</accession>
<feature type="signal peptide" evidence="1">
    <location>
        <begin position="1"/>
        <end position="27"/>
    </location>
</feature>
<dbReference type="PANTHER" id="PTHR48098:SF1">
    <property type="entry name" value="DIACYLGLYCEROL ACYLTRANSFERASE_MYCOLYLTRANSFERASE AG85A"/>
    <property type="match status" value="1"/>
</dbReference>
<organism evidence="2 3">
    <name type="scientific">Ancylobacter novellus</name>
    <name type="common">Thiobacillus novellus</name>
    <dbReference type="NCBI Taxonomy" id="921"/>
    <lineage>
        <taxon>Bacteria</taxon>
        <taxon>Pseudomonadati</taxon>
        <taxon>Pseudomonadota</taxon>
        <taxon>Alphaproteobacteria</taxon>
        <taxon>Hyphomicrobiales</taxon>
        <taxon>Xanthobacteraceae</taxon>
        <taxon>Ancylobacter</taxon>
    </lineage>
</organism>
<dbReference type="SUPFAM" id="SSF53474">
    <property type="entry name" value="alpha/beta-Hydrolases"/>
    <property type="match status" value="1"/>
</dbReference>
<dbReference type="Pfam" id="PF00756">
    <property type="entry name" value="Esterase"/>
    <property type="match status" value="1"/>
</dbReference>
<dbReference type="GO" id="GO:0016747">
    <property type="term" value="F:acyltransferase activity, transferring groups other than amino-acyl groups"/>
    <property type="evidence" value="ECO:0007669"/>
    <property type="project" value="TreeGrafter"/>
</dbReference>
<dbReference type="InterPro" id="IPR029058">
    <property type="entry name" value="AB_hydrolase_fold"/>
</dbReference>
<evidence type="ECO:0008006" key="4">
    <source>
        <dbReference type="Google" id="ProtNLM"/>
    </source>
</evidence>
<evidence type="ECO:0000313" key="2">
    <source>
        <dbReference type="EMBL" id="PZQ17972.1"/>
    </source>
</evidence>
<dbReference type="Gene3D" id="3.40.50.1820">
    <property type="entry name" value="alpha/beta hydrolase"/>
    <property type="match status" value="1"/>
</dbReference>
<feature type="chain" id="PRO_5015916312" description="Esterase" evidence="1">
    <location>
        <begin position="28"/>
        <end position="312"/>
    </location>
</feature>
<comment type="caution">
    <text evidence="2">The sequence shown here is derived from an EMBL/GenBank/DDBJ whole genome shotgun (WGS) entry which is preliminary data.</text>
</comment>
<keyword evidence="1" id="KW-0732">Signal</keyword>
<dbReference type="InterPro" id="IPR000801">
    <property type="entry name" value="Esterase-like"/>
</dbReference>
<reference evidence="2 3" key="1">
    <citation type="submission" date="2017-08" db="EMBL/GenBank/DDBJ databases">
        <title>Infants hospitalized years apart are colonized by the same room-sourced microbial strains.</title>
        <authorList>
            <person name="Brooks B."/>
            <person name="Olm M.R."/>
            <person name="Firek B.A."/>
            <person name="Baker R."/>
            <person name="Thomas B.C."/>
            <person name="Morowitz M.J."/>
            <person name="Banfield J.F."/>
        </authorList>
    </citation>
    <scope>NUCLEOTIDE SEQUENCE [LARGE SCALE GENOMIC DNA]</scope>
    <source>
        <strain evidence="2">S2_005_003_R2_43</strain>
    </source>
</reference>